<dbReference type="CDD" id="cd04872">
    <property type="entry name" value="ACT_1ZPV"/>
    <property type="match status" value="1"/>
</dbReference>
<evidence type="ECO:0000256" key="1">
    <source>
        <dbReference type="HAMAP-Rule" id="MF_01054"/>
    </source>
</evidence>
<dbReference type="OrthoDB" id="9803078at2"/>
<dbReference type="SUPFAM" id="SSF55021">
    <property type="entry name" value="ACT-like"/>
    <property type="match status" value="1"/>
</dbReference>
<comment type="similarity">
    <text evidence="1">Belongs to the UPF0237 family.</text>
</comment>
<dbReference type="Pfam" id="PF13740">
    <property type="entry name" value="ACT_6"/>
    <property type="match status" value="1"/>
</dbReference>
<evidence type="ECO:0000259" key="2">
    <source>
        <dbReference type="PROSITE" id="PS51671"/>
    </source>
</evidence>
<feature type="domain" description="ACT" evidence="2">
    <location>
        <begin position="4"/>
        <end position="78"/>
    </location>
</feature>
<dbReference type="InterPro" id="IPR002912">
    <property type="entry name" value="ACT_dom"/>
</dbReference>
<dbReference type="RefSeq" id="WP_119715993.1">
    <property type="nucleotide sequence ID" value="NZ_OMOH01000006.1"/>
</dbReference>
<name>A0A375I408_9ACTN</name>
<evidence type="ECO:0000313" key="3">
    <source>
        <dbReference type="EMBL" id="SPF68856.1"/>
    </source>
</evidence>
<dbReference type="PROSITE" id="PS51671">
    <property type="entry name" value="ACT"/>
    <property type="match status" value="1"/>
</dbReference>
<dbReference type="InterPro" id="IPR045865">
    <property type="entry name" value="ACT-like_dom_sf"/>
</dbReference>
<evidence type="ECO:0000313" key="4">
    <source>
        <dbReference type="Proteomes" id="UP000265962"/>
    </source>
</evidence>
<dbReference type="HAMAP" id="MF_01054">
    <property type="entry name" value="UPF0237"/>
    <property type="match status" value="1"/>
</dbReference>
<organism evidence="3 4">
    <name type="scientific">Propionibacterium ruminifibrarum</name>
    <dbReference type="NCBI Taxonomy" id="1962131"/>
    <lineage>
        <taxon>Bacteria</taxon>
        <taxon>Bacillati</taxon>
        <taxon>Actinomycetota</taxon>
        <taxon>Actinomycetes</taxon>
        <taxon>Propionibacteriales</taxon>
        <taxon>Propionibacteriaceae</taxon>
        <taxon>Propionibacterium</taxon>
    </lineage>
</organism>
<dbReference type="Gene3D" id="3.30.70.260">
    <property type="match status" value="1"/>
</dbReference>
<dbReference type="AlphaFoldDB" id="A0A375I408"/>
<keyword evidence="4" id="KW-1185">Reference proteome</keyword>
<protein>
    <recommendedName>
        <fullName evidence="1">UPF0237 protein PROPJV5_1839</fullName>
    </recommendedName>
</protein>
<dbReference type="Proteomes" id="UP000265962">
    <property type="component" value="Unassembled WGS sequence"/>
</dbReference>
<dbReference type="EMBL" id="OMOH01000006">
    <property type="protein sequence ID" value="SPF68856.1"/>
    <property type="molecule type" value="Genomic_DNA"/>
</dbReference>
<accession>A0A375I408</accession>
<reference evidence="4" key="1">
    <citation type="submission" date="2018-02" db="EMBL/GenBank/DDBJ databases">
        <authorList>
            <person name="Hornung B."/>
        </authorList>
    </citation>
    <scope>NUCLEOTIDE SEQUENCE [LARGE SCALE GENOMIC DNA]</scope>
</reference>
<dbReference type="NCBIfam" id="NF001220">
    <property type="entry name" value="PRK00194.1"/>
    <property type="match status" value="1"/>
</dbReference>
<sequence>MIAILTVTGLDHTGIVAAVSTRLAELDVNLCNISQTIMGDYFTMIAQCEFDEQAHPIESLQSDLKTVGDEQQVVIRLQSEAIFRAMHEL</sequence>
<proteinExistence type="inferred from homology"/>
<dbReference type="InterPro" id="IPR022986">
    <property type="entry name" value="UPF0237_ACT"/>
</dbReference>
<gene>
    <name evidence="3" type="ORF">PROPJV5_1839</name>
</gene>